<dbReference type="AlphaFoldDB" id="A0A923HVT9"/>
<dbReference type="EMBL" id="WJBD01000003">
    <property type="protein sequence ID" value="MBC3887514.1"/>
    <property type="molecule type" value="Genomic_DNA"/>
</dbReference>
<comment type="caution">
    <text evidence="1">The sequence shown here is derived from an EMBL/GenBank/DDBJ whole genome shotgun (WGS) entry which is preliminary data.</text>
</comment>
<keyword evidence="2" id="KW-1185">Reference proteome</keyword>
<protein>
    <submittedName>
        <fullName evidence="1">Uncharacterized protein</fullName>
    </submittedName>
</protein>
<evidence type="ECO:0000313" key="1">
    <source>
        <dbReference type="EMBL" id="MBC3887514.1"/>
    </source>
</evidence>
<sequence>MHDFIYESNQGENLYFVTDVKEAQIKLG</sequence>
<evidence type="ECO:0000313" key="2">
    <source>
        <dbReference type="Proteomes" id="UP000616595"/>
    </source>
</evidence>
<gene>
    <name evidence="1" type="ORF">GH810_04245</name>
</gene>
<dbReference type="Proteomes" id="UP000616595">
    <property type="component" value="Unassembled WGS sequence"/>
</dbReference>
<reference evidence="1" key="1">
    <citation type="submission" date="2019-10" db="EMBL/GenBank/DDBJ databases">
        <authorList>
            <person name="Ross D.E."/>
            <person name="Gulliver D."/>
        </authorList>
    </citation>
    <scope>NUCLEOTIDE SEQUENCE</scope>
    <source>
        <strain evidence="1">DER-2019</strain>
    </source>
</reference>
<name>A0A923HVT9_9FIRM</name>
<reference evidence="1" key="2">
    <citation type="submission" date="2020-10" db="EMBL/GenBank/DDBJ databases">
        <title>Comparative genomics of the Acetobacterium genus.</title>
        <authorList>
            <person name="Marshall C."/>
            <person name="May H."/>
            <person name="Norman S."/>
        </authorList>
    </citation>
    <scope>NUCLEOTIDE SEQUENCE</scope>
    <source>
        <strain evidence="1">DER-2019</strain>
    </source>
</reference>
<accession>A0A923HVT9</accession>
<organism evidence="1 2">
    <name type="scientific">Acetobacterium paludosum</name>
    <dbReference type="NCBI Taxonomy" id="52693"/>
    <lineage>
        <taxon>Bacteria</taxon>
        <taxon>Bacillati</taxon>
        <taxon>Bacillota</taxon>
        <taxon>Clostridia</taxon>
        <taxon>Eubacteriales</taxon>
        <taxon>Eubacteriaceae</taxon>
        <taxon>Acetobacterium</taxon>
    </lineage>
</organism>
<dbReference type="RefSeq" id="WP_148566035.1">
    <property type="nucleotide sequence ID" value="NZ_RXYA01000002.1"/>
</dbReference>
<proteinExistence type="predicted"/>